<dbReference type="EMBL" id="BAAAMK010000001">
    <property type="protein sequence ID" value="GAA1945085.1"/>
    <property type="molecule type" value="Genomic_DNA"/>
</dbReference>
<evidence type="ECO:0000256" key="5">
    <source>
        <dbReference type="ARBA" id="ARBA00023136"/>
    </source>
</evidence>
<feature type="transmembrane region" description="Helical" evidence="6">
    <location>
        <begin position="53"/>
        <end position="71"/>
    </location>
</feature>
<keyword evidence="5 6" id="KW-0472">Membrane</keyword>
<feature type="transmembrane region" description="Helical" evidence="6">
    <location>
        <begin position="77"/>
        <end position="96"/>
    </location>
</feature>
<keyword evidence="3 6" id="KW-0812">Transmembrane</keyword>
<reference evidence="7 8" key="1">
    <citation type="journal article" date="2019" name="Int. J. Syst. Evol. Microbiol.">
        <title>The Global Catalogue of Microorganisms (GCM) 10K type strain sequencing project: providing services to taxonomists for standard genome sequencing and annotation.</title>
        <authorList>
            <consortium name="The Broad Institute Genomics Platform"/>
            <consortium name="The Broad Institute Genome Sequencing Center for Infectious Disease"/>
            <person name="Wu L."/>
            <person name="Ma J."/>
        </authorList>
    </citation>
    <scope>NUCLEOTIDE SEQUENCE [LARGE SCALE GENOMIC DNA]</scope>
    <source>
        <strain evidence="7 8">JCM 13584</strain>
    </source>
</reference>
<proteinExistence type="inferred from homology"/>
<comment type="subcellular location">
    <subcellularLocation>
        <location evidence="1">Membrane</location>
        <topology evidence="1">Multi-pass membrane protein</topology>
    </subcellularLocation>
</comment>
<feature type="transmembrane region" description="Helical" evidence="6">
    <location>
        <begin position="205"/>
        <end position="225"/>
    </location>
</feature>
<organism evidence="7 8">
    <name type="scientific">Agromyces allii</name>
    <dbReference type="NCBI Taxonomy" id="393607"/>
    <lineage>
        <taxon>Bacteria</taxon>
        <taxon>Bacillati</taxon>
        <taxon>Actinomycetota</taxon>
        <taxon>Actinomycetes</taxon>
        <taxon>Micrococcales</taxon>
        <taxon>Microbacteriaceae</taxon>
        <taxon>Agromyces</taxon>
    </lineage>
</organism>
<keyword evidence="8" id="KW-1185">Reference proteome</keyword>
<feature type="transmembrane region" description="Helical" evidence="6">
    <location>
        <begin position="117"/>
        <end position="134"/>
    </location>
</feature>
<protein>
    <submittedName>
        <fullName evidence="7">Lysoplasmalogenase</fullName>
    </submittedName>
</protein>
<gene>
    <name evidence="7" type="ORF">GCM10009717_09470</name>
</gene>
<dbReference type="InterPro" id="IPR012506">
    <property type="entry name" value="TMEM86B-like"/>
</dbReference>
<sequence length="240" mass="24860">MPMTFTPYLVLCAVHLVLLETGPDWSVTATKALLMPLLALGVVLATRGSGLKTPWLLLVVIGLSWAGDVALSFDGMFVVGLGAFLLAHVAYITVFVRMPGGGPSDGAPSGGRIRPPLWALVYVAWFAGFLALLGPHTGVLFVPVALYGLVLGLMAAFAASRGPVMAIGGALFVVSDSVLGLGRFLPGYEFAVSGFDLHDLTVMSTYLAAQLLISIGVLAALRAAAPSSREPGRRAVATAP</sequence>
<evidence type="ECO:0000313" key="8">
    <source>
        <dbReference type="Proteomes" id="UP001499954"/>
    </source>
</evidence>
<evidence type="ECO:0000256" key="4">
    <source>
        <dbReference type="ARBA" id="ARBA00022989"/>
    </source>
</evidence>
<feature type="transmembrane region" description="Helical" evidence="6">
    <location>
        <begin position="166"/>
        <end position="185"/>
    </location>
</feature>
<comment type="caution">
    <text evidence="7">The sequence shown here is derived from an EMBL/GenBank/DDBJ whole genome shotgun (WGS) entry which is preliminary data.</text>
</comment>
<evidence type="ECO:0000256" key="1">
    <source>
        <dbReference type="ARBA" id="ARBA00004141"/>
    </source>
</evidence>
<accession>A0ABN2Q5L3</accession>
<keyword evidence="4 6" id="KW-1133">Transmembrane helix</keyword>
<dbReference type="Proteomes" id="UP001499954">
    <property type="component" value="Unassembled WGS sequence"/>
</dbReference>
<comment type="similarity">
    <text evidence="2">Belongs to the TMEM86 family.</text>
</comment>
<name>A0ABN2Q5L3_9MICO</name>
<evidence type="ECO:0000256" key="2">
    <source>
        <dbReference type="ARBA" id="ARBA00007375"/>
    </source>
</evidence>
<dbReference type="PANTHER" id="PTHR31885">
    <property type="entry name" value="GH04784P"/>
    <property type="match status" value="1"/>
</dbReference>
<feature type="transmembrane region" description="Helical" evidence="6">
    <location>
        <begin position="29"/>
        <end position="46"/>
    </location>
</feature>
<dbReference type="PANTHER" id="PTHR31885:SF6">
    <property type="entry name" value="GH04784P"/>
    <property type="match status" value="1"/>
</dbReference>
<dbReference type="Pfam" id="PF07947">
    <property type="entry name" value="YhhN"/>
    <property type="match status" value="1"/>
</dbReference>
<evidence type="ECO:0000256" key="6">
    <source>
        <dbReference type="SAM" id="Phobius"/>
    </source>
</evidence>
<evidence type="ECO:0000256" key="3">
    <source>
        <dbReference type="ARBA" id="ARBA00022692"/>
    </source>
</evidence>
<evidence type="ECO:0000313" key="7">
    <source>
        <dbReference type="EMBL" id="GAA1945085.1"/>
    </source>
</evidence>
<feature type="transmembrane region" description="Helical" evidence="6">
    <location>
        <begin position="140"/>
        <end position="159"/>
    </location>
</feature>